<dbReference type="InterPro" id="IPR011009">
    <property type="entry name" value="Kinase-like_dom_sf"/>
</dbReference>
<proteinExistence type="predicted"/>
<dbReference type="AlphaFoldDB" id="A0AAD3SAR3"/>
<dbReference type="Gene3D" id="3.20.20.80">
    <property type="entry name" value="Glycosidases"/>
    <property type="match status" value="1"/>
</dbReference>
<gene>
    <name evidence="1" type="ORF">Nepgr_009525</name>
</gene>
<evidence type="ECO:0000313" key="1">
    <source>
        <dbReference type="EMBL" id="GMH07685.1"/>
    </source>
</evidence>
<dbReference type="PANTHER" id="PTHR43651">
    <property type="entry name" value="1,4-ALPHA-GLUCAN-BRANCHING ENZYME"/>
    <property type="match status" value="1"/>
</dbReference>
<dbReference type="PANTHER" id="PTHR43651:SF2">
    <property type="entry name" value="1,4-ALPHA-GLUCAN-BRANCHING ENZYME, CHLOROPLASTIC_AMYLOPLASTIC"/>
    <property type="match status" value="1"/>
</dbReference>
<dbReference type="InterPro" id="IPR017853">
    <property type="entry name" value="GH"/>
</dbReference>
<dbReference type="EMBL" id="BSYO01000007">
    <property type="protein sequence ID" value="GMH07685.1"/>
    <property type="molecule type" value="Genomic_DNA"/>
</dbReference>
<dbReference type="GO" id="GO:0003844">
    <property type="term" value="F:1,4-alpha-glucan branching enzyme activity"/>
    <property type="evidence" value="ECO:0007669"/>
    <property type="project" value="TreeGrafter"/>
</dbReference>
<dbReference type="Proteomes" id="UP001279734">
    <property type="component" value="Unassembled WGS sequence"/>
</dbReference>
<comment type="caution">
    <text evidence="1">The sequence shown here is derived from an EMBL/GenBank/DDBJ whole genome shotgun (WGS) entry which is preliminary data.</text>
</comment>
<organism evidence="1 2">
    <name type="scientific">Nepenthes gracilis</name>
    <name type="common">Slender pitcher plant</name>
    <dbReference type="NCBI Taxonomy" id="150966"/>
    <lineage>
        <taxon>Eukaryota</taxon>
        <taxon>Viridiplantae</taxon>
        <taxon>Streptophyta</taxon>
        <taxon>Embryophyta</taxon>
        <taxon>Tracheophyta</taxon>
        <taxon>Spermatophyta</taxon>
        <taxon>Magnoliopsida</taxon>
        <taxon>eudicotyledons</taxon>
        <taxon>Gunneridae</taxon>
        <taxon>Pentapetalae</taxon>
        <taxon>Caryophyllales</taxon>
        <taxon>Nepenthaceae</taxon>
        <taxon>Nepenthes</taxon>
    </lineage>
</organism>
<dbReference type="SUPFAM" id="SSF51445">
    <property type="entry name" value="(Trans)glycosidases"/>
    <property type="match status" value="1"/>
</dbReference>
<dbReference type="Gene3D" id="3.30.200.20">
    <property type="entry name" value="Phosphorylase Kinase, domain 1"/>
    <property type="match status" value="1"/>
</dbReference>
<dbReference type="SUPFAM" id="SSF56112">
    <property type="entry name" value="Protein kinase-like (PK-like)"/>
    <property type="match status" value="1"/>
</dbReference>
<protein>
    <recommendedName>
        <fullName evidence="3">Serine-threonine/tyrosine-protein kinase catalytic domain-containing protein</fullName>
    </recommendedName>
</protein>
<dbReference type="GO" id="GO:0005737">
    <property type="term" value="C:cytoplasm"/>
    <property type="evidence" value="ECO:0007669"/>
    <property type="project" value="TreeGrafter"/>
</dbReference>
<keyword evidence="2" id="KW-1185">Reference proteome</keyword>
<evidence type="ECO:0000313" key="2">
    <source>
        <dbReference type="Proteomes" id="UP001279734"/>
    </source>
</evidence>
<dbReference type="GO" id="GO:0005975">
    <property type="term" value="P:carbohydrate metabolic process"/>
    <property type="evidence" value="ECO:0007669"/>
    <property type="project" value="TreeGrafter"/>
</dbReference>
<sequence>MARVDLLYGSSLHGKGLNRFWSSLDSYHGQASQDSHFHNGDRGYHKLWDSRLFNYANWEVLQFLLSNLRWGLEEKQQPARSGNGMVAVIKKLNQESLQGFEEWLSEVNFLGRLSHPNLTRLLGCVPAYVYEDVIAFLQLAFEVGPALTFPL</sequence>
<name>A0AAD3SAR3_NEPGR</name>
<accession>A0AAD3SAR3</accession>
<evidence type="ECO:0008006" key="3">
    <source>
        <dbReference type="Google" id="ProtNLM"/>
    </source>
</evidence>
<reference evidence="1" key="1">
    <citation type="submission" date="2023-05" db="EMBL/GenBank/DDBJ databases">
        <title>Nepenthes gracilis genome sequencing.</title>
        <authorList>
            <person name="Fukushima K."/>
        </authorList>
    </citation>
    <scope>NUCLEOTIDE SEQUENCE</scope>
    <source>
        <strain evidence="1">SING2019-196</strain>
    </source>
</reference>